<proteinExistence type="predicted"/>
<feature type="compositionally biased region" description="Basic residues" evidence="1">
    <location>
        <begin position="1"/>
        <end position="11"/>
    </location>
</feature>
<accession>A0A6C0ILB9</accession>
<feature type="compositionally biased region" description="Low complexity" evidence="1">
    <location>
        <begin position="34"/>
        <end position="57"/>
    </location>
</feature>
<sequence>MARYHRKRKSMRGGDDGTGPGTTPPETKGYSNGATNPNEDAANAATADNDNLNNLNNIQQTGGRCKNCGHKHHGGSSCVNHQHGGNAPDGQVKAVSVDSPVRETAAGPYSSQNQVSENQQVANQGAENTKYDDPGPAPQDGGKRRRKSRKSTHKKSKAKKSMRKRRGRKTIKKSRSRRSRR</sequence>
<evidence type="ECO:0000256" key="1">
    <source>
        <dbReference type="SAM" id="MobiDB-lite"/>
    </source>
</evidence>
<organism evidence="2">
    <name type="scientific">viral metagenome</name>
    <dbReference type="NCBI Taxonomy" id="1070528"/>
    <lineage>
        <taxon>unclassified sequences</taxon>
        <taxon>metagenomes</taxon>
        <taxon>organismal metagenomes</taxon>
    </lineage>
</organism>
<evidence type="ECO:0000313" key="2">
    <source>
        <dbReference type="EMBL" id="QHT93609.1"/>
    </source>
</evidence>
<reference evidence="2" key="1">
    <citation type="journal article" date="2020" name="Nature">
        <title>Giant virus diversity and host interactions through global metagenomics.</title>
        <authorList>
            <person name="Schulz F."/>
            <person name="Roux S."/>
            <person name="Paez-Espino D."/>
            <person name="Jungbluth S."/>
            <person name="Walsh D.A."/>
            <person name="Denef V.J."/>
            <person name="McMahon K.D."/>
            <person name="Konstantinidis K.T."/>
            <person name="Eloe-Fadrosh E.A."/>
            <person name="Kyrpides N.C."/>
            <person name="Woyke T."/>
        </authorList>
    </citation>
    <scope>NUCLEOTIDE SEQUENCE</scope>
    <source>
        <strain evidence="2">GVMAG-M-3300024252-29</strain>
    </source>
</reference>
<dbReference type="AlphaFoldDB" id="A0A6C0ILB9"/>
<dbReference type="EMBL" id="MN740209">
    <property type="protein sequence ID" value="QHT93609.1"/>
    <property type="molecule type" value="Genomic_DNA"/>
</dbReference>
<feature type="compositionally biased region" description="Basic residues" evidence="1">
    <location>
        <begin position="143"/>
        <end position="181"/>
    </location>
</feature>
<name>A0A6C0ILB9_9ZZZZ</name>
<feature type="compositionally biased region" description="Low complexity" evidence="1">
    <location>
        <begin position="110"/>
        <end position="124"/>
    </location>
</feature>
<protein>
    <submittedName>
        <fullName evidence="2">Uncharacterized protein</fullName>
    </submittedName>
</protein>
<feature type="region of interest" description="Disordered" evidence="1">
    <location>
        <begin position="1"/>
        <end position="181"/>
    </location>
</feature>